<keyword evidence="4 11" id="KW-0732">Signal</keyword>
<evidence type="ECO:0000256" key="8">
    <source>
        <dbReference type="ARBA" id="ARBA00023180"/>
    </source>
</evidence>
<keyword evidence="6 10" id="KW-0472">Membrane</keyword>
<evidence type="ECO:0000259" key="12">
    <source>
        <dbReference type="PROSITE" id="PS51914"/>
    </source>
</evidence>
<dbReference type="OrthoDB" id="4504960at2759"/>
<feature type="compositionally biased region" description="Polar residues" evidence="9">
    <location>
        <begin position="172"/>
        <end position="183"/>
    </location>
</feature>
<dbReference type="Proteomes" id="UP000784919">
    <property type="component" value="Unassembled WGS sequence"/>
</dbReference>
<dbReference type="InterPro" id="IPR028927">
    <property type="entry name" value="Man-6-P_rcpt"/>
</dbReference>
<dbReference type="EMBL" id="SRPR01000191">
    <property type="protein sequence ID" value="KAG5956846.1"/>
    <property type="molecule type" value="Genomic_DNA"/>
</dbReference>
<feature type="chain" id="PRO_5040289535" description="MRH domain-containing protein" evidence="11">
    <location>
        <begin position="19"/>
        <end position="352"/>
    </location>
</feature>
<evidence type="ECO:0000313" key="16">
    <source>
        <dbReference type="Proteomes" id="UP000784919"/>
    </source>
</evidence>
<name>A0A9P7SM92_9HYPO</name>
<dbReference type="EMBL" id="SRPS01000178">
    <property type="protein sequence ID" value="KAG5964149.1"/>
    <property type="molecule type" value="Genomic_DNA"/>
</dbReference>
<dbReference type="InterPro" id="IPR044865">
    <property type="entry name" value="MRH_dom"/>
</dbReference>
<keyword evidence="2" id="KW-0813">Transport</keyword>
<evidence type="ECO:0000256" key="9">
    <source>
        <dbReference type="SAM" id="MobiDB-lite"/>
    </source>
</evidence>
<evidence type="ECO:0000256" key="1">
    <source>
        <dbReference type="ARBA" id="ARBA00004308"/>
    </source>
</evidence>
<keyword evidence="5 10" id="KW-1133">Transmembrane helix</keyword>
<dbReference type="PANTHER" id="PTHR15071">
    <property type="entry name" value="MANNOSE-6-PHOSPHATE RECEPTOR FAMILY MEMBER"/>
    <property type="match status" value="1"/>
</dbReference>
<feature type="domain" description="MRH" evidence="12">
    <location>
        <begin position="29"/>
        <end position="244"/>
    </location>
</feature>
<dbReference type="PANTHER" id="PTHR15071:SF0">
    <property type="entry name" value="MANNOSE 6-PHOSPHATE RECEPTOR-LIKE PROTEIN 1"/>
    <property type="match status" value="1"/>
</dbReference>
<keyword evidence="8" id="KW-0325">Glycoprotein</keyword>
<feature type="transmembrane region" description="Helical" evidence="10">
    <location>
        <begin position="298"/>
        <end position="318"/>
    </location>
</feature>
<dbReference type="Gene3D" id="2.70.130.10">
    <property type="entry name" value="Mannose-6-phosphate receptor binding domain"/>
    <property type="match status" value="2"/>
</dbReference>
<proteinExistence type="predicted"/>
<feature type="region of interest" description="Disordered" evidence="9">
    <location>
        <begin position="136"/>
        <end position="204"/>
    </location>
</feature>
<dbReference type="InterPro" id="IPR009011">
    <property type="entry name" value="Man6P_isomerase_rcpt-bd_dom_sf"/>
</dbReference>
<evidence type="ECO:0000313" key="15">
    <source>
        <dbReference type="Proteomes" id="UP000742024"/>
    </source>
</evidence>
<evidence type="ECO:0000256" key="5">
    <source>
        <dbReference type="ARBA" id="ARBA00022989"/>
    </source>
</evidence>
<evidence type="ECO:0000256" key="11">
    <source>
        <dbReference type="SAM" id="SignalP"/>
    </source>
</evidence>
<accession>A0A9P7SM92</accession>
<comment type="subcellular location">
    <subcellularLocation>
        <location evidence="1">Endomembrane system</location>
    </subcellularLocation>
</comment>
<protein>
    <recommendedName>
        <fullName evidence="12">MRH domain-containing protein</fullName>
    </recommendedName>
</protein>
<dbReference type="GO" id="GO:0007034">
    <property type="term" value="P:vacuolar transport"/>
    <property type="evidence" value="ECO:0007669"/>
    <property type="project" value="TreeGrafter"/>
</dbReference>
<dbReference type="Proteomes" id="UP000742024">
    <property type="component" value="Unassembled WGS sequence"/>
</dbReference>
<sequence length="352" mass="38409">MLHTFLSAAVLAASLVVAKESSSSTTHVPACTATASSGTGGFFDLRPAVVHPQQQGKQHKTVVAKDYRSRGYDYGKNFTLNICASVVDPVTDVMGVSKSSWGNVSAYYMAHGNIYSIGSESQDLVSRGRKLVLQYTGGSPCGRGSTKSSTSTVSRRVAEQPSEYLHWDNEDSSATTPQQQVDGSKSRTGKDKDKDTPTKRKSTTISFLCDRDPSSAQAAISFVGVSPDECSYFFEARSVYACAGAEPHKPGSVGPGSVFGIILVIAILVYALGGVFYNRTISNARGWRQLPNYTLWAGIWNFFSDMFVILFSSCARWLPRRRGYAHLNTSSRHGNFDAENRLIDQLDEEWDD</sequence>
<evidence type="ECO:0000313" key="13">
    <source>
        <dbReference type="EMBL" id="KAG5956846.1"/>
    </source>
</evidence>
<keyword evidence="15" id="KW-1185">Reference proteome</keyword>
<keyword evidence="3 10" id="KW-0812">Transmembrane</keyword>
<dbReference type="AlphaFoldDB" id="A0A9P7SM92"/>
<evidence type="ECO:0000256" key="4">
    <source>
        <dbReference type="ARBA" id="ARBA00022729"/>
    </source>
</evidence>
<feature type="transmembrane region" description="Helical" evidence="10">
    <location>
        <begin position="258"/>
        <end position="277"/>
    </location>
</feature>
<feature type="compositionally biased region" description="Basic and acidic residues" evidence="9">
    <location>
        <begin position="184"/>
        <end position="198"/>
    </location>
</feature>
<dbReference type="GO" id="GO:0010008">
    <property type="term" value="C:endosome membrane"/>
    <property type="evidence" value="ECO:0007669"/>
    <property type="project" value="UniProtKB-SubCell"/>
</dbReference>
<evidence type="ECO:0000256" key="6">
    <source>
        <dbReference type="ARBA" id="ARBA00023136"/>
    </source>
</evidence>
<evidence type="ECO:0000313" key="14">
    <source>
        <dbReference type="EMBL" id="KAG5964149.1"/>
    </source>
</evidence>
<comment type="caution">
    <text evidence="14">The sequence shown here is derived from an EMBL/GenBank/DDBJ whole genome shotgun (WGS) entry which is preliminary data.</text>
</comment>
<dbReference type="GO" id="GO:0005770">
    <property type="term" value="C:late endosome"/>
    <property type="evidence" value="ECO:0007669"/>
    <property type="project" value="TreeGrafter"/>
</dbReference>
<organism evidence="14 16">
    <name type="scientific">Claviceps arundinis</name>
    <dbReference type="NCBI Taxonomy" id="1623583"/>
    <lineage>
        <taxon>Eukaryota</taxon>
        <taxon>Fungi</taxon>
        <taxon>Dikarya</taxon>
        <taxon>Ascomycota</taxon>
        <taxon>Pezizomycotina</taxon>
        <taxon>Sordariomycetes</taxon>
        <taxon>Hypocreomycetidae</taxon>
        <taxon>Hypocreales</taxon>
        <taxon>Clavicipitaceae</taxon>
        <taxon>Claviceps</taxon>
    </lineage>
</organism>
<dbReference type="PROSITE" id="PS51914">
    <property type="entry name" value="MRH"/>
    <property type="match status" value="1"/>
</dbReference>
<gene>
    <name evidence="14" type="ORF">E4U56_002388</name>
    <name evidence="13" type="ORF">E4U57_002256</name>
</gene>
<feature type="signal peptide" evidence="11">
    <location>
        <begin position="1"/>
        <end position="18"/>
    </location>
</feature>
<evidence type="ECO:0000256" key="3">
    <source>
        <dbReference type="ARBA" id="ARBA00022692"/>
    </source>
</evidence>
<dbReference type="Pfam" id="PF02157">
    <property type="entry name" value="Man-6-P_recep"/>
    <property type="match status" value="1"/>
</dbReference>
<feature type="compositionally biased region" description="Low complexity" evidence="9">
    <location>
        <begin position="142"/>
        <end position="155"/>
    </location>
</feature>
<keyword evidence="7" id="KW-1015">Disulfide bond</keyword>
<evidence type="ECO:0000256" key="10">
    <source>
        <dbReference type="SAM" id="Phobius"/>
    </source>
</evidence>
<dbReference type="SUPFAM" id="SSF50911">
    <property type="entry name" value="Mannose 6-phosphate receptor domain"/>
    <property type="match status" value="1"/>
</dbReference>
<evidence type="ECO:0000256" key="2">
    <source>
        <dbReference type="ARBA" id="ARBA00022448"/>
    </source>
</evidence>
<evidence type="ECO:0000256" key="7">
    <source>
        <dbReference type="ARBA" id="ARBA00023157"/>
    </source>
</evidence>
<reference evidence="14 15" key="1">
    <citation type="journal article" date="2020" name="bioRxiv">
        <title>Whole genome comparisons of ergot fungi reveals the divergence and evolution of species within the genus Claviceps are the result of varying mechanisms driving genome evolution and host range expansion.</title>
        <authorList>
            <person name="Wyka S.A."/>
            <person name="Mondo S.J."/>
            <person name="Liu M."/>
            <person name="Dettman J."/>
            <person name="Nalam V."/>
            <person name="Broders K.D."/>
        </authorList>
    </citation>
    <scope>NUCLEOTIDE SEQUENCE</scope>
    <source>
        <strain evidence="14">CCC 1102</strain>
        <strain evidence="13 15">LM583</strain>
    </source>
</reference>
<dbReference type="GO" id="GO:0000139">
    <property type="term" value="C:Golgi membrane"/>
    <property type="evidence" value="ECO:0007669"/>
    <property type="project" value="UniProtKB-SubCell"/>
</dbReference>